<reference evidence="2 3" key="1">
    <citation type="journal article" date="2018" name="Mol. Ecol.">
        <title>The obligate alkalophilic soda-lake fungus Sodiomyces alkalinus has shifted to a protein diet.</title>
        <authorList>
            <person name="Grum-Grzhimaylo A.A."/>
            <person name="Falkoski D.L."/>
            <person name="van den Heuvel J."/>
            <person name="Valero-Jimenez C.A."/>
            <person name="Min B."/>
            <person name="Choi I.G."/>
            <person name="Lipzen A."/>
            <person name="Daum C.G."/>
            <person name="Aanen D.K."/>
            <person name="Tsang A."/>
            <person name="Henrissat B."/>
            <person name="Bilanenko E.N."/>
            <person name="de Vries R.P."/>
            <person name="van Kan J.A.L."/>
            <person name="Grigoriev I.V."/>
            <person name="Debets A.J.M."/>
        </authorList>
    </citation>
    <scope>NUCLEOTIDE SEQUENCE [LARGE SCALE GENOMIC DNA]</scope>
    <source>
        <strain evidence="2 3">F11</strain>
    </source>
</reference>
<protein>
    <submittedName>
        <fullName evidence="2">Uncharacterized protein</fullName>
    </submittedName>
</protein>
<dbReference type="RefSeq" id="XP_028465560.1">
    <property type="nucleotide sequence ID" value="XM_028611994.1"/>
</dbReference>
<evidence type="ECO:0000313" key="2">
    <source>
        <dbReference type="EMBL" id="ROT37754.1"/>
    </source>
</evidence>
<dbReference type="Proteomes" id="UP000272025">
    <property type="component" value="Unassembled WGS sequence"/>
</dbReference>
<gene>
    <name evidence="2" type="ORF">SODALDRAFT_333510</name>
</gene>
<dbReference type="STRING" id="1314773.A0A3N2PTJ5"/>
<dbReference type="GeneID" id="39580472"/>
<dbReference type="PANTHER" id="PTHR39474">
    <property type="entry name" value="UNNAMED PRODUCT"/>
    <property type="match status" value="1"/>
</dbReference>
<evidence type="ECO:0000256" key="1">
    <source>
        <dbReference type="SAM" id="MobiDB-lite"/>
    </source>
</evidence>
<dbReference type="AlphaFoldDB" id="A0A3N2PTJ5"/>
<proteinExistence type="predicted"/>
<accession>A0A3N2PTJ5</accession>
<feature type="region of interest" description="Disordered" evidence="1">
    <location>
        <begin position="1"/>
        <end position="52"/>
    </location>
</feature>
<evidence type="ECO:0000313" key="3">
    <source>
        <dbReference type="Proteomes" id="UP000272025"/>
    </source>
</evidence>
<name>A0A3N2PTJ5_SODAK</name>
<keyword evidence="3" id="KW-1185">Reference proteome</keyword>
<feature type="compositionally biased region" description="Low complexity" evidence="1">
    <location>
        <begin position="1"/>
        <end position="13"/>
    </location>
</feature>
<feature type="region of interest" description="Disordered" evidence="1">
    <location>
        <begin position="97"/>
        <end position="120"/>
    </location>
</feature>
<dbReference type="PANTHER" id="PTHR39474:SF1">
    <property type="entry name" value="FUNGAL SPECIFIC TRANSCRIPTION FACTOR"/>
    <property type="match status" value="1"/>
</dbReference>
<organism evidence="2 3">
    <name type="scientific">Sodiomyces alkalinus (strain CBS 110278 / VKM F-3762 / F11)</name>
    <name type="common">Alkaliphilic filamentous fungus</name>
    <dbReference type="NCBI Taxonomy" id="1314773"/>
    <lineage>
        <taxon>Eukaryota</taxon>
        <taxon>Fungi</taxon>
        <taxon>Dikarya</taxon>
        <taxon>Ascomycota</taxon>
        <taxon>Pezizomycotina</taxon>
        <taxon>Sordariomycetes</taxon>
        <taxon>Hypocreomycetidae</taxon>
        <taxon>Glomerellales</taxon>
        <taxon>Plectosphaerellaceae</taxon>
        <taxon>Sodiomyces</taxon>
    </lineage>
</organism>
<dbReference type="OrthoDB" id="4590138at2759"/>
<feature type="compositionally biased region" description="Low complexity" evidence="1">
    <location>
        <begin position="34"/>
        <end position="46"/>
    </location>
</feature>
<sequence>MSSSSDQPSSSSSSPPPSKSQPLALPSTSDARDNGSNTTTINSGTTVSMDAMGPVVVNVDGTMSRINNWGEMSEIEKQNTLRILGKRNRERRAALLAKEKAETGGQESRGLGSTRKSPGIDVTIKGWTLCSVG</sequence>
<dbReference type="EMBL" id="ML119056">
    <property type="protein sequence ID" value="ROT37754.1"/>
    <property type="molecule type" value="Genomic_DNA"/>
</dbReference>